<organism evidence="1 2">
    <name type="scientific">Chitinophaga chungangae</name>
    <dbReference type="NCBI Taxonomy" id="2821488"/>
    <lineage>
        <taxon>Bacteria</taxon>
        <taxon>Pseudomonadati</taxon>
        <taxon>Bacteroidota</taxon>
        <taxon>Chitinophagia</taxon>
        <taxon>Chitinophagales</taxon>
        <taxon>Chitinophagaceae</taxon>
        <taxon>Chitinophaga</taxon>
    </lineage>
</organism>
<accession>A0ABS3YDU2</accession>
<proteinExistence type="predicted"/>
<evidence type="ECO:0000313" key="1">
    <source>
        <dbReference type="EMBL" id="MBO9152289.1"/>
    </source>
</evidence>
<dbReference type="Proteomes" id="UP000679126">
    <property type="component" value="Unassembled WGS sequence"/>
</dbReference>
<name>A0ABS3YDU2_9BACT</name>
<reference evidence="2" key="1">
    <citation type="submission" date="2021-03" db="EMBL/GenBank/DDBJ databases">
        <title>Assistant Professor.</title>
        <authorList>
            <person name="Huq M.A."/>
        </authorList>
    </citation>
    <scope>NUCLEOTIDE SEQUENCE [LARGE SCALE GENOMIC DNA]</scope>
    <source>
        <strain evidence="2">MAH-28</strain>
    </source>
</reference>
<dbReference type="EMBL" id="JAGHKP010000002">
    <property type="protein sequence ID" value="MBO9152289.1"/>
    <property type="molecule type" value="Genomic_DNA"/>
</dbReference>
<dbReference type="Pfam" id="PF13376">
    <property type="entry name" value="OmdA"/>
    <property type="match status" value="1"/>
</dbReference>
<sequence length="191" mass="22116">MEIFKGVPAFYARSVKEWRNWLSKNGEKETAVHLVFYRKGSGKKGVGYEEAVEQALCFGWIDGQANRRDEESRYIRFSPRKAAGSWSKSNRERVVKMTEQGQMTKRGQDMIDLAKQTGTWNVLAEAEDYILPPDLKKRLAKNKPAKQYFEAFPPSTKRLIFSWIALAKRPETRLKRIEETVEKAAKNIRAK</sequence>
<gene>
    <name evidence="1" type="ORF">J7I43_08710</name>
</gene>
<comment type="caution">
    <text evidence="1">The sequence shown here is derived from an EMBL/GenBank/DDBJ whole genome shotgun (WGS) entry which is preliminary data.</text>
</comment>
<dbReference type="RefSeq" id="WP_209145286.1">
    <property type="nucleotide sequence ID" value="NZ_JAGHKP010000002.1"/>
</dbReference>
<protein>
    <submittedName>
        <fullName evidence="1">YdeI/OmpD-associated family protein</fullName>
    </submittedName>
</protein>
<evidence type="ECO:0000313" key="2">
    <source>
        <dbReference type="Proteomes" id="UP000679126"/>
    </source>
</evidence>
<keyword evidence="2" id="KW-1185">Reference proteome</keyword>